<dbReference type="EMBL" id="JBHSLV010000055">
    <property type="protein sequence ID" value="MFC5395642.1"/>
    <property type="molecule type" value="Genomic_DNA"/>
</dbReference>
<dbReference type="Pfam" id="PF00392">
    <property type="entry name" value="GntR"/>
    <property type="match status" value="1"/>
</dbReference>
<evidence type="ECO:0000313" key="5">
    <source>
        <dbReference type="EMBL" id="MFC5395642.1"/>
    </source>
</evidence>
<evidence type="ECO:0000256" key="1">
    <source>
        <dbReference type="ARBA" id="ARBA00023015"/>
    </source>
</evidence>
<dbReference type="PRINTS" id="PR00035">
    <property type="entry name" value="HTHGNTR"/>
</dbReference>
<protein>
    <submittedName>
        <fullName evidence="5">GntR family transcriptional regulator</fullName>
    </submittedName>
</protein>
<keyword evidence="3" id="KW-0804">Transcription</keyword>
<dbReference type="Pfam" id="PF07729">
    <property type="entry name" value="FCD"/>
    <property type="match status" value="1"/>
</dbReference>
<dbReference type="InterPro" id="IPR008920">
    <property type="entry name" value="TF_FadR/GntR_C"/>
</dbReference>
<sequence>MTNEAGMSSEAQDLYPRITRRTLHEEVLERLRDMIIEGRLTPGQRINEGAVGAQLGVSRTPLREAIKTLASEGLVEIQPAKGAIVRKFSAQDLLQILEVLKTLEQLGGRMTCAQASDEAIAGIKALHDEMMELYRARNRLDYFKLNQAIHSAIVAASGNDVLVEMHGTLQARIKRLRFIGNEGPEKWAGAVAEHEEMIEALLKRDGEALAAIIGKHMDSTLVRVRDVL</sequence>
<dbReference type="InterPro" id="IPR011711">
    <property type="entry name" value="GntR_C"/>
</dbReference>
<dbReference type="Proteomes" id="UP001596104">
    <property type="component" value="Unassembled WGS sequence"/>
</dbReference>
<keyword evidence="1" id="KW-0805">Transcription regulation</keyword>
<organism evidence="5 6">
    <name type="scientific">Bosea vestrisii</name>
    <dbReference type="NCBI Taxonomy" id="151416"/>
    <lineage>
        <taxon>Bacteria</taxon>
        <taxon>Pseudomonadati</taxon>
        <taxon>Pseudomonadota</taxon>
        <taxon>Alphaproteobacteria</taxon>
        <taxon>Hyphomicrobiales</taxon>
        <taxon>Boseaceae</taxon>
        <taxon>Bosea</taxon>
    </lineage>
</organism>
<evidence type="ECO:0000313" key="6">
    <source>
        <dbReference type="Proteomes" id="UP001596104"/>
    </source>
</evidence>
<dbReference type="InterPro" id="IPR036390">
    <property type="entry name" value="WH_DNA-bd_sf"/>
</dbReference>
<keyword evidence="6" id="KW-1185">Reference proteome</keyword>
<proteinExistence type="predicted"/>
<feature type="domain" description="HTH gntR-type" evidence="4">
    <location>
        <begin position="21"/>
        <end position="88"/>
    </location>
</feature>
<dbReference type="SMART" id="SM00895">
    <property type="entry name" value="FCD"/>
    <property type="match status" value="1"/>
</dbReference>
<evidence type="ECO:0000256" key="2">
    <source>
        <dbReference type="ARBA" id="ARBA00023125"/>
    </source>
</evidence>
<dbReference type="PROSITE" id="PS50949">
    <property type="entry name" value="HTH_GNTR"/>
    <property type="match status" value="1"/>
</dbReference>
<keyword evidence="2" id="KW-0238">DNA-binding</keyword>
<dbReference type="Gene3D" id="1.10.10.10">
    <property type="entry name" value="Winged helix-like DNA-binding domain superfamily/Winged helix DNA-binding domain"/>
    <property type="match status" value="1"/>
</dbReference>
<evidence type="ECO:0000256" key="3">
    <source>
        <dbReference type="ARBA" id="ARBA00023163"/>
    </source>
</evidence>
<dbReference type="PANTHER" id="PTHR43537:SF50">
    <property type="entry name" value="TRANSCRIPTIONAL REGULATORY PROTEIN"/>
    <property type="match status" value="1"/>
</dbReference>
<dbReference type="SMART" id="SM00345">
    <property type="entry name" value="HTH_GNTR"/>
    <property type="match status" value="1"/>
</dbReference>
<evidence type="ECO:0000259" key="4">
    <source>
        <dbReference type="PROSITE" id="PS50949"/>
    </source>
</evidence>
<dbReference type="RefSeq" id="WP_377011698.1">
    <property type="nucleotide sequence ID" value="NZ_JBHSLV010000055.1"/>
</dbReference>
<dbReference type="InterPro" id="IPR000524">
    <property type="entry name" value="Tscrpt_reg_HTH_GntR"/>
</dbReference>
<reference evidence="6" key="1">
    <citation type="journal article" date="2019" name="Int. J. Syst. Evol. Microbiol.">
        <title>The Global Catalogue of Microorganisms (GCM) 10K type strain sequencing project: providing services to taxonomists for standard genome sequencing and annotation.</title>
        <authorList>
            <consortium name="The Broad Institute Genomics Platform"/>
            <consortium name="The Broad Institute Genome Sequencing Center for Infectious Disease"/>
            <person name="Wu L."/>
            <person name="Ma J."/>
        </authorList>
    </citation>
    <scope>NUCLEOTIDE SEQUENCE [LARGE SCALE GENOMIC DNA]</scope>
    <source>
        <strain evidence="6">CGMCC 1.16326</strain>
    </source>
</reference>
<name>A0ABW0HGW0_9HYPH</name>
<dbReference type="CDD" id="cd07377">
    <property type="entry name" value="WHTH_GntR"/>
    <property type="match status" value="1"/>
</dbReference>
<dbReference type="SUPFAM" id="SSF48008">
    <property type="entry name" value="GntR ligand-binding domain-like"/>
    <property type="match status" value="1"/>
</dbReference>
<comment type="caution">
    <text evidence="5">The sequence shown here is derived from an EMBL/GenBank/DDBJ whole genome shotgun (WGS) entry which is preliminary data.</text>
</comment>
<dbReference type="Gene3D" id="1.20.120.530">
    <property type="entry name" value="GntR ligand-binding domain-like"/>
    <property type="match status" value="1"/>
</dbReference>
<dbReference type="InterPro" id="IPR036388">
    <property type="entry name" value="WH-like_DNA-bd_sf"/>
</dbReference>
<gene>
    <name evidence="5" type="ORF">ACFPPC_23705</name>
</gene>
<dbReference type="SUPFAM" id="SSF46785">
    <property type="entry name" value="Winged helix' DNA-binding domain"/>
    <property type="match status" value="1"/>
</dbReference>
<dbReference type="PANTHER" id="PTHR43537">
    <property type="entry name" value="TRANSCRIPTIONAL REGULATOR, GNTR FAMILY"/>
    <property type="match status" value="1"/>
</dbReference>
<accession>A0ABW0HGW0</accession>